<feature type="compositionally biased region" description="Basic and acidic residues" evidence="1">
    <location>
        <begin position="31"/>
        <end position="45"/>
    </location>
</feature>
<reference evidence="3" key="1">
    <citation type="submission" date="2023-07" db="EMBL/GenBank/DDBJ databases">
        <title>Functional and genomic diversity of the sorghum phyllosphere microbiome.</title>
        <authorList>
            <person name="Shade A."/>
        </authorList>
    </citation>
    <scope>NUCLEOTIDE SEQUENCE [LARGE SCALE GENOMIC DNA]</scope>
    <source>
        <strain evidence="3">SORGH_AS_0422</strain>
    </source>
</reference>
<dbReference type="RefSeq" id="WP_311948801.1">
    <property type="nucleotide sequence ID" value="NZ_JAVLVU010000001.1"/>
</dbReference>
<evidence type="ECO:0000313" key="3">
    <source>
        <dbReference type="Proteomes" id="UP001258315"/>
    </source>
</evidence>
<proteinExistence type="predicted"/>
<dbReference type="EMBL" id="JAVLVU010000001">
    <property type="protein sequence ID" value="MDT3402384.1"/>
    <property type="molecule type" value="Genomic_DNA"/>
</dbReference>
<protein>
    <submittedName>
        <fullName evidence="2">Uncharacterized protein</fullName>
    </submittedName>
</protein>
<accession>A0ABU3GRH9</accession>
<keyword evidence="3" id="KW-1185">Reference proteome</keyword>
<dbReference type="Proteomes" id="UP001258315">
    <property type="component" value="Unassembled WGS sequence"/>
</dbReference>
<feature type="region of interest" description="Disordered" evidence="1">
    <location>
        <begin position="1"/>
        <end position="45"/>
    </location>
</feature>
<gene>
    <name evidence="2" type="ORF">QE417_001456</name>
</gene>
<organism evidence="2 3">
    <name type="scientific">Mucilaginibacter terrae</name>
    <dbReference type="NCBI Taxonomy" id="1955052"/>
    <lineage>
        <taxon>Bacteria</taxon>
        <taxon>Pseudomonadati</taxon>
        <taxon>Bacteroidota</taxon>
        <taxon>Sphingobacteriia</taxon>
        <taxon>Sphingobacteriales</taxon>
        <taxon>Sphingobacteriaceae</taxon>
        <taxon>Mucilaginibacter</taxon>
    </lineage>
</organism>
<evidence type="ECO:0000256" key="1">
    <source>
        <dbReference type="SAM" id="MobiDB-lite"/>
    </source>
</evidence>
<name>A0ABU3GRH9_9SPHI</name>
<evidence type="ECO:0000313" key="2">
    <source>
        <dbReference type="EMBL" id="MDT3402384.1"/>
    </source>
</evidence>
<sequence length="45" mass="5200">MNAAQGPLRETLLRRKTTLNNNRPEQQQRPVKTDEPAKPVNEDML</sequence>
<comment type="caution">
    <text evidence="2">The sequence shown here is derived from an EMBL/GenBank/DDBJ whole genome shotgun (WGS) entry which is preliminary data.</text>
</comment>